<sequence>MQAAGLTVLHGPEQTHEWWSHKEGGDLPDARVRFFVPFVSAVDEFSSAVLRAVKAGDEHVLPVLLGDVAVPAELLHPHVGYLRAVEHRVEDITEALAGRVEAAEAAGWERAPVADVVTAAKASAPAPSVPVTFSRYAEQEAAMRYLGAQFAAAVPGLAKRGFAGTARVGDGRIAVRVERAGDTVYALDIQRGGIGGDETLNFVVGRHDAGSACSNGWARPVYDTATGTAVLEMHDMSVFGRGPGDPRTYRKEELFTALWQRITAILTSTVR</sequence>
<evidence type="ECO:0000313" key="1">
    <source>
        <dbReference type="EMBL" id="MFC7614479.1"/>
    </source>
</evidence>
<accession>A0ABW2TM85</accession>
<dbReference type="Proteomes" id="UP001596512">
    <property type="component" value="Unassembled WGS sequence"/>
</dbReference>
<evidence type="ECO:0000313" key="2">
    <source>
        <dbReference type="Proteomes" id="UP001596512"/>
    </source>
</evidence>
<proteinExistence type="predicted"/>
<protein>
    <submittedName>
        <fullName evidence="1">Uncharacterized protein</fullName>
    </submittedName>
</protein>
<name>A0ABW2TM85_9PSEU</name>
<keyword evidence="2" id="KW-1185">Reference proteome</keyword>
<organism evidence="1 2">
    <name type="scientific">Actinokineospora soli</name>
    <dbReference type="NCBI Taxonomy" id="1048753"/>
    <lineage>
        <taxon>Bacteria</taxon>
        <taxon>Bacillati</taxon>
        <taxon>Actinomycetota</taxon>
        <taxon>Actinomycetes</taxon>
        <taxon>Pseudonocardiales</taxon>
        <taxon>Pseudonocardiaceae</taxon>
        <taxon>Actinokineospora</taxon>
    </lineage>
</organism>
<gene>
    <name evidence="1" type="ORF">ACFQV2_14065</name>
</gene>
<dbReference type="EMBL" id="JBHTEY010000004">
    <property type="protein sequence ID" value="MFC7614479.1"/>
    <property type="molecule type" value="Genomic_DNA"/>
</dbReference>
<comment type="caution">
    <text evidence="1">The sequence shown here is derived from an EMBL/GenBank/DDBJ whole genome shotgun (WGS) entry which is preliminary data.</text>
</comment>
<reference evidence="2" key="1">
    <citation type="journal article" date="2019" name="Int. J. Syst. Evol. Microbiol.">
        <title>The Global Catalogue of Microorganisms (GCM) 10K type strain sequencing project: providing services to taxonomists for standard genome sequencing and annotation.</title>
        <authorList>
            <consortium name="The Broad Institute Genomics Platform"/>
            <consortium name="The Broad Institute Genome Sequencing Center for Infectious Disease"/>
            <person name="Wu L."/>
            <person name="Ma J."/>
        </authorList>
    </citation>
    <scope>NUCLEOTIDE SEQUENCE [LARGE SCALE GENOMIC DNA]</scope>
    <source>
        <strain evidence="2">JCM 17695</strain>
    </source>
</reference>